<sequence length="260" mass="28505">MGLRGRGRGSRRYVLKADPTRQWRLLDLQAIDTRLDQIAHARKTLPQIAQLKDLHTQAELLDSELVRVRTELSDVQREVAKAEADVQLVRDRAARDQARLDSGTGSAKDLQALQHELQSLARRQAELEDVELEVMERAEAVEAEVTRLEGKESELAAKLEEAQAAHDAALADLDAEARRVAAPRADVVAGVGEDLVALYEKVRAASGGLGAAALSHRRCGGCQLELNSVDMSRIKAAPADEVLRCEECRRILVRTAESGL</sequence>
<gene>
    <name evidence="4" type="ORF">SAMN05216199_2315</name>
</gene>
<keyword evidence="5" id="KW-1185">Reference proteome</keyword>
<name>A0A1H9V5Q6_9MICO</name>
<feature type="domain" description="C4-type zinc ribbon" evidence="2">
    <location>
        <begin position="218"/>
        <end position="252"/>
    </location>
</feature>
<dbReference type="InterPro" id="IPR003743">
    <property type="entry name" value="Zf-RING_7"/>
</dbReference>
<dbReference type="Gene3D" id="1.10.287.1490">
    <property type="match status" value="1"/>
</dbReference>
<dbReference type="EMBL" id="FOHB01000003">
    <property type="protein sequence ID" value="SES17055.1"/>
    <property type="molecule type" value="Genomic_DNA"/>
</dbReference>
<dbReference type="Proteomes" id="UP000199019">
    <property type="component" value="Unassembled WGS sequence"/>
</dbReference>
<evidence type="ECO:0000259" key="3">
    <source>
        <dbReference type="Pfam" id="PF24481"/>
    </source>
</evidence>
<dbReference type="STRING" id="587636.SAMN05216199_2315"/>
<dbReference type="Pfam" id="PF02591">
    <property type="entry name" value="Zn_ribbon_9"/>
    <property type="match status" value="1"/>
</dbReference>
<organism evidence="4 5">
    <name type="scientific">Pedococcus cremeus</name>
    <dbReference type="NCBI Taxonomy" id="587636"/>
    <lineage>
        <taxon>Bacteria</taxon>
        <taxon>Bacillati</taxon>
        <taxon>Actinomycetota</taxon>
        <taxon>Actinomycetes</taxon>
        <taxon>Micrococcales</taxon>
        <taxon>Intrasporangiaceae</taxon>
        <taxon>Pedococcus</taxon>
    </lineage>
</organism>
<evidence type="ECO:0000256" key="1">
    <source>
        <dbReference type="SAM" id="Coils"/>
    </source>
</evidence>
<evidence type="ECO:0000259" key="2">
    <source>
        <dbReference type="Pfam" id="PF02591"/>
    </source>
</evidence>
<proteinExistence type="predicted"/>
<keyword evidence="1" id="KW-0175">Coiled coil</keyword>
<dbReference type="PANTHER" id="PTHR39082:SF1">
    <property type="entry name" value="SCAVENGER RECEPTOR CLASS A MEMBER 3"/>
    <property type="match status" value="1"/>
</dbReference>
<dbReference type="InterPro" id="IPR056003">
    <property type="entry name" value="CT398_CC_hairpin"/>
</dbReference>
<evidence type="ECO:0000313" key="4">
    <source>
        <dbReference type="EMBL" id="SES17055.1"/>
    </source>
</evidence>
<feature type="coiled-coil region" evidence="1">
    <location>
        <begin position="58"/>
        <end position="179"/>
    </location>
</feature>
<dbReference type="InterPro" id="IPR052376">
    <property type="entry name" value="Oxidative_Scav/Glycosyltrans"/>
</dbReference>
<feature type="domain" description="CT398-like coiled coil hairpin" evidence="3">
    <location>
        <begin position="28"/>
        <end position="207"/>
    </location>
</feature>
<evidence type="ECO:0000313" key="5">
    <source>
        <dbReference type="Proteomes" id="UP000199019"/>
    </source>
</evidence>
<accession>A0A1H9V5Q6</accession>
<dbReference type="AlphaFoldDB" id="A0A1H9V5Q6"/>
<protein>
    <submittedName>
        <fullName evidence="4">Uncharacterized protein</fullName>
    </submittedName>
</protein>
<dbReference type="PANTHER" id="PTHR39082">
    <property type="entry name" value="PHOSPHOLIPASE C-BETA-2-RELATED"/>
    <property type="match status" value="1"/>
</dbReference>
<reference evidence="5" key="1">
    <citation type="submission" date="2016-10" db="EMBL/GenBank/DDBJ databases">
        <authorList>
            <person name="Varghese N."/>
            <person name="Submissions S."/>
        </authorList>
    </citation>
    <scope>NUCLEOTIDE SEQUENCE [LARGE SCALE GENOMIC DNA]</scope>
    <source>
        <strain evidence="5">CGMCC 1.6963</strain>
    </source>
</reference>
<dbReference type="Pfam" id="PF24481">
    <property type="entry name" value="CT398_CC"/>
    <property type="match status" value="1"/>
</dbReference>